<accession>A0ABM6ESG8</accession>
<dbReference type="Gene3D" id="3.30.1330.20">
    <property type="entry name" value="Tubulin/FtsZ, C-terminal domain"/>
    <property type="match status" value="1"/>
</dbReference>
<evidence type="ECO:0000313" key="4">
    <source>
        <dbReference type="Proteomes" id="UP000177894"/>
    </source>
</evidence>
<proteinExistence type="predicted"/>
<evidence type="ECO:0000313" key="3">
    <source>
        <dbReference type="EMBL" id="AOY75856.1"/>
    </source>
</evidence>
<dbReference type="NCBIfam" id="TIGR02058">
    <property type="entry name" value="lin0512_fam"/>
    <property type="match status" value="1"/>
</dbReference>
<gene>
    <name evidence="3" type="ORF">BJL90_08090</name>
</gene>
<dbReference type="Pfam" id="PF09585">
    <property type="entry name" value="Lin0512_fam"/>
    <property type="match status" value="1"/>
</dbReference>
<reference evidence="3 4" key="1">
    <citation type="submission" date="2016-10" db="EMBL/GenBank/DDBJ databases">
        <title>Complete Genome Sequence of Acetogen Clostridium formicoaceticum ATCC 27076.</title>
        <authorList>
            <person name="Bao T."/>
            <person name="Cheng C."/>
            <person name="Zhao J."/>
            <person name="Yang S.-T."/>
            <person name="Wang J."/>
            <person name="Wang M."/>
        </authorList>
    </citation>
    <scope>NUCLEOTIDE SEQUENCE [LARGE SCALE GENOMIC DNA]</scope>
    <source>
        <strain evidence="3 4">ATCC 27076</strain>
    </source>
</reference>
<dbReference type="EMBL" id="CP017603">
    <property type="protein sequence ID" value="AOY75856.1"/>
    <property type="molecule type" value="Genomic_DNA"/>
</dbReference>
<name>A0ABM6ESG8_9CLOT</name>
<sequence>MMWKRYIVELGWGADLHGQDVTKAAERAVKDAISKSCLCGLKEILEVEDLNEVGVHVTIAAPYPEKVEAEKVMKVLPIGKKSIEIVKGGMEVPGLCVEEFGDLKDSIVIANACVEVKVSCENFISAKK</sequence>
<dbReference type="PANTHER" id="PTHR34784">
    <property type="entry name" value="50S RIBOSOMAL PROTEIN L34"/>
    <property type="match status" value="1"/>
</dbReference>
<dbReference type="InterPro" id="IPR011719">
    <property type="entry name" value="CHP02058"/>
</dbReference>
<keyword evidence="2" id="KW-0342">GTP-binding</keyword>
<dbReference type="InterPro" id="IPR037103">
    <property type="entry name" value="Tubulin/FtsZ-like_C"/>
</dbReference>
<dbReference type="PANTHER" id="PTHR34784:SF1">
    <property type="entry name" value="50S RIBOSOMAL PROTEIN L34"/>
    <property type="match status" value="1"/>
</dbReference>
<keyword evidence="4" id="KW-1185">Reference proteome</keyword>
<protein>
    <submittedName>
        <fullName evidence="3">Uncharacterized protein</fullName>
    </submittedName>
</protein>
<keyword evidence="1" id="KW-0547">Nucleotide-binding</keyword>
<dbReference type="Proteomes" id="UP000177894">
    <property type="component" value="Chromosome"/>
</dbReference>
<organism evidence="3 4">
    <name type="scientific">Clostridium formicaceticum</name>
    <dbReference type="NCBI Taxonomy" id="1497"/>
    <lineage>
        <taxon>Bacteria</taxon>
        <taxon>Bacillati</taxon>
        <taxon>Bacillota</taxon>
        <taxon>Clostridia</taxon>
        <taxon>Eubacteriales</taxon>
        <taxon>Clostridiaceae</taxon>
        <taxon>Clostridium</taxon>
    </lineage>
</organism>
<evidence type="ECO:0000256" key="2">
    <source>
        <dbReference type="ARBA" id="ARBA00023134"/>
    </source>
</evidence>
<evidence type="ECO:0000256" key="1">
    <source>
        <dbReference type="ARBA" id="ARBA00022741"/>
    </source>
</evidence>